<dbReference type="GeneTree" id="ENSGT00550000074961"/>
<gene>
    <name evidence="2" type="primary">PPP6C</name>
</gene>
<evidence type="ECO:0008006" key="4">
    <source>
        <dbReference type="Google" id="ProtNLM"/>
    </source>
</evidence>
<proteinExistence type="predicted"/>
<reference evidence="2" key="2">
    <citation type="submission" date="2025-09" db="UniProtKB">
        <authorList>
            <consortium name="Ensembl"/>
        </authorList>
    </citation>
    <scope>IDENTIFICATION</scope>
</reference>
<protein>
    <recommendedName>
        <fullName evidence="4">Protein-serine/threonine phosphatase</fullName>
    </recommendedName>
</protein>
<dbReference type="AlphaFoldDB" id="A0A8C8IAK7"/>
<dbReference type="GO" id="GO:0004722">
    <property type="term" value="F:protein serine/threonine phosphatase activity"/>
    <property type="evidence" value="ECO:0007669"/>
    <property type="project" value="InterPro"/>
</dbReference>
<evidence type="ECO:0000256" key="1">
    <source>
        <dbReference type="ARBA" id="ARBA00022912"/>
    </source>
</evidence>
<dbReference type="Ensembl" id="ENSOTST00005082357.2">
    <property type="protein sequence ID" value="ENSOTSP00005076009.1"/>
    <property type="gene ID" value="ENSOTSG00005035798.2"/>
</dbReference>
<dbReference type="Proteomes" id="UP000694402">
    <property type="component" value="Unassembled WGS sequence"/>
</dbReference>
<reference evidence="2" key="1">
    <citation type="submission" date="2025-08" db="UniProtKB">
        <authorList>
            <consortium name="Ensembl"/>
        </authorList>
    </citation>
    <scope>IDENTIFICATION</scope>
</reference>
<evidence type="ECO:0000313" key="2">
    <source>
        <dbReference type="Ensembl" id="ENSOTSP00005076009.1"/>
    </source>
</evidence>
<dbReference type="Gene3D" id="3.60.21.10">
    <property type="match status" value="1"/>
</dbReference>
<keyword evidence="1" id="KW-0904">Protein phosphatase</keyword>
<keyword evidence="3" id="KW-1185">Reference proteome</keyword>
<dbReference type="PANTHER" id="PTHR45619">
    <property type="entry name" value="SERINE/THREONINE-PROTEIN PHOSPHATASE PP2A-RELATED"/>
    <property type="match status" value="1"/>
</dbReference>
<dbReference type="InterPro" id="IPR047129">
    <property type="entry name" value="PPA2-like"/>
</dbReference>
<sequence>MAPLDLDKYVEIARQCKYLPENDLKRLCDYVCDLLLEESNVQPVSTPVTVCGDIHGQVLSHFLFDTFPKFYLVNIFFFLNCTVG</sequence>
<evidence type="ECO:0000313" key="3">
    <source>
        <dbReference type="Proteomes" id="UP000694402"/>
    </source>
</evidence>
<organism evidence="2 3">
    <name type="scientific">Oncorhynchus tshawytscha</name>
    <name type="common">Chinook salmon</name>
    <name type="synonym">Salmo tshawytscha</name>
    <dbReference type="NCBI Taxonomy" id="74940"/>
    <lineage>
        <taxon>Eukaryota</taxon>
        <taxon>Metazoa</taxon>
        <taxon>Chordata</taxon>
        <taxon>Craniata</taxon>
        <taxon>Vertebrata</taxon>
        <taxon>Euteleostomi</taxon>
        <taxon>Actinopterygii</taxon>
        <taxon>Neopterygii</taxon>
        <taxon>Teleostei</taxon>
        <taxon>Protacanthopterygii</taxon>
        <taxon>Salmoniformes</taxon>
        <taxon>Salmonidae</taxon>
        <taxon>Salmoninae</taxon>
        <taxon>Oncorhynchus</taxon>
    </lineage>
</organism>
<dbReference type="InterPro" id="IPR029052">
    <property type="entry name" value="Metallo-depent_PP-like"/>
</dbReference>
<keyword evidence="1" id="KW-0378">Hydrolase</keyword>
<name>A0A8C8IAK7_ONCTS</name>
<accession>A0A8C8IAK7</accession>
<dbReference type="SUPFAM" id="SSF56300">
    <property type="entry name" value="Metallo-dependent phosphatases"/>
    <property type="match status" value="1"/>
</dbReference>